<evidence type="ECO:0000313" key="9">
    <source>
        <dbReference type="EMBL" id="QHN37129.1"/>
    </source>
</evidence>
<feature type="compositionally biased region" description="Polar residues" evidence="7">
    <location>
        <begin position="1"/>
        <end position="12"/>
    </location>
</feature>
<proteinExistence type="predicted"/>
<evidence type="ECO:0000256" key="5">
    <source>
        <dbReference type="ARBA" id="ARBA00022989"/>
    </source>
</evidence>
<dbReference type="EMBL" id="CP045809">
    <property type="protein sequence ID" value="QHN37129.1"/>
    <property type="molecule type" value="Genomic_DNA"/>
</dbReference>
<sequence length="236" mass="23203">MSSESTEQDTTPATGEAGASAATGEAGASAATGEAGASAATGEAGASAATGEAAALVAIQAAIGRRPGVREAARGLSHFGEHSLGWLAIAGAGAAVAQVRGDRAARRRWIEAGVGAFGAHAASVIIKRVVRRPRPHHPDIEIGVSTPSKLSFPSSHATSTTAAAILIGRAAGLPPAAVPAVLVPPMLLSRLVLGVHYPTDVLAGAGIGAVGAAAVVAGDRLFPDRRVRDRSGAADS</sequence>
<dbReference type="SMART" id="SM00014">
    <property type="entry name" value="acidPPc"/>
    <property type="match status" value="1"/>
</dbReference>
<reference evidence="9" key="1">
    <citation type="journal article" date="2021" name="Nat. Microbiol.">
        <title>Cocultivation of an ultrasmall environmental parasitic bacterium with lytic ability against bacteria associated with wastewater foams.</title>
        <authorList>
            <person name="Batinovic S."/>
            <person name="Rose J.J.A."/>
            <person name="Ratcliffe J."/>
            <person name="Seviour R.J."/>
            <person name="Petrovski S."/>
        </authorList>
    </citation>
    <scope>NUCLEOTIDE SEQUENCE</scope>
    <source>
        <strain evidence="9">CON9</strain>
    </source>
</reference>
<keyword evidence="3" id="KW-0812">Transmembrane</keyword>
<feature type="compositionally biased region" description="Low complexity" evidence="7">
    <location>
        <begin position="13"/>
        <end position="35"/>
    </location>
</feature>
<name>A0ABX6IMR4_9ACTN</name>
<keyword evidence="6" id="KW-0472">Membrane</keyword>
<comment type="subcellular location">
    <subcellularLocation>
        <location evidence="1">Cell membrane</location>
        <topology evidence="1">Multi-pass membrane protein</topology>
    </subcellularLocation>
</comment>
<dbReference type="Gene3D" id="1.20.144.10">
    <property type="entry name" value="Phosphatidic acid phosphatase type 2/haloperoxidase"/>
    <property type="match status" value="1"/>
</dbReference>
<keyword evidence="10" id="KW-1185">Reference proteome</keyword>
<protein>
    <submittedName>
        <fullName evidence="9">Phosphatase PAP2 family protein</fullName>
    </submittedName>
</protein>
<keyword evidence="5" id="KW-1133">Transmembrane helix</keyword>
<organism evidence="9 10">
    <name type="scientific">Gordonia pseudamarae</name>
    <dbReference type="NCBI Taxonomy" id="2831662"/>
    <lineage>
        <taxon>Bacteria</taxon>
        <taxon>Bacillati</taxon>
        <taxon>Actinomycetota</taxon>
        <taxon>Actinomycetes</taxon>
        <taxon>Mycobacteriales</taxon>
        <taxon>Gordoniaceae</taxon>
        <taxon>Gordonia</taxon>
    </lineage>
</organism>
<feature type="domain" description="Phosphatidic acid phosphatase type 2/haloperoxidase" evidence="8">
    <location>
        <begin position="109"/>
        <end position="216"/>
    </location>
</feature>
<evidence type="ECO:0000256" key="1">
    <source>
        <dbReference type="ARBA" id="ARBA00004651"/>
    </source>
</evidence>
<dbReference type="Proteomes" id="UP001059836">
    <property type="component" value="Chromosome"/>
</dbReference>
<evidence type="ECO:0000256" key="3">
    <source>
        <dbReference type="ARBA" id="ARBA00022692"/>
    </source>
</evidence>
<dbReference type="PANTHER" id="PTHR14969">
    <property type="entry name" value="SPHINGOSINE-1-PHOSPHATE PHOSPHOHYDROLASE"/>
    <property type="match status" value="1"/>
</dbReference>
<dbReference type="Pfam" id="PF01569">
    <property type="entry name" value="PAP2"/>
    <property type="match status" value="1"/>
</dbReference>
<dbReference type="SUPFAM" id="SSF48317">
    <property type="entry name" value="Acid phosphatase/Vanadium-dependent haloperoxidase"/>
    <property type="match status" value="1"/>
</dbReference>
<keyword evidence="4" id="KW-0378">Hydrolase</keyword>
<evidence type="ECO:0000313" key="10">
    <source>
        <dbReference type="Proteomes" id="UP001059836"/>
    </source>
</evidence>
<evidence type="ECO:0000259" key="8">
    <source>
        <dbReference type="SMART" id="SM00014"/>
    </source>
</evidence>
<evidence type="ECO:0000256" key="4">
    <source>
        <dbReference type="ARBA" id="ARBA00022801"/>
    </source>
</evidence>
<evidence type="ECO:0000256" key="6">
    <source>
        <dbReference type="ARBA" id="ARBA00023136"/>
    </source>
</evidence>
<feature type="region of interest" description="Disordered" evidence="7">
    <location>
        <begin position="1"/>
        <end position="35"/>
    </location>
</feature>
<evidence type="ECO:0000256" key="7">
    <source>
        <dbReference type="SAM" id="MobiDB-lite"/>
    </source>
</evidence>
<evidence type="ECO:0000256" key="2">
    <source>
        <dbReference type="ARBA" id="ARBA00022475"/>
    </source>
</evidence>
<dbReference type="RefSeq" id="WP_260840187.1">
    <property type="nucleotide sequence ID" value="NZ_CP045809.1"/>
</dbReference>
<dbReference type="InterPro" id="IPR036938">
    <property type="entry name" value="PAP2/HPO_sf"/>
</dbReference>
<keyword evidence="2" id="KW-1003">Cell membrane</keyword>
<gene>
    <name evidence="9" type="ORF">GII31_21750</name>
</gene>
<dbReference type="InterPro" id="IPR000326">
    <property type="entry name" value="PAP2/HPO"/>
</dbReference>
<dbReference type="PANTHER" id="PTHR14969:SF62">
    <property type="entry name" value="DECAPRENYLPHOSPHORYL-5-PHOSPHORIBOSE PHOSPHATASE RV3807C-RELATED"/>
    <property type="match status" value="1"/>
</dbReference>
<accession>A0ABX6IMR4</accession>